<dbReference type="SUPFAM" id="SSF50022">
    <property type="entry name" value="ISP domain"/>
    <property type="match status" value="1"/>
</dbReference>
<keyword evidence="2" id="KW-0479">Metal-binding</keyword>
<evidence type="ECO:0000256" key="1">
    <source>
        <dbReference type="ARBA" id="ARBA00022714"/>
    </source>
</evidence>
<dbReference type="InterPro" id="IPR017941">
    <property type="entry name" value="Rieske_2Fe-2S"/>
</dbReference>
<reference evidence="6 7" key="1">
    <citation type="submission" date="2019-07" db="EMBL/GenBank/DDBJ databases">
        <title>Quadrisphaera sp. strain DD2A genome sequencing and assembly.</title>
        <authorList>
            <person name="Kim I."/>
        </authorList>
    </citation>
    <scope>NUCLEOTIDE SEQUENCE [LARGE SCALE GENOMIC DNA]</scope>
    <source>
        <strain evidence="6 7">DD2A</strain>
    </source>
</reference>
<dbReference type="InterPro" id="IPR036922">
    <property type="entry name" value="Rieske_2Fe-2S_sf"/>
</dbReference>
<keyword evidence="1" id="KW-0001">2Fe-2S</keyword>
<accession>A0A5C8ZIA0</accession>
<evidence type="ECO:0000313" key="7">
    <source>
        <dbReference type="Proteomes" id="UP000321234"/>
    </source>
</evidence>
<protein>
    <submittedName>
        <fullName evidence="6">Rieske 2Fe-2S domain-containing protein</fullName>
    </submittedName>
</protein>
<evidence type="ECO:0000313" key="6">
    <source>
        <dbReference type="EMBL" id="TXR56869.1"/>
    </source>
</evidence>
<feature type="domain" description="Rieske" evidence="5">
    <location>
        <begin position="1"/>
        <end position="97"/>
    </location>
</feature>
<name>A0A5C8ZIA0_9ACTN</name>
<proteinExistence type="predicted"/>
<dbReference type="PROSITE" id="PS51296">
    <property type="entry name" value="RIESKE"/>
    <property type="match status" value="1"/>
</dbReference>
<dbReference type="Pfam" id="PF00355">
    <property type="entry name" value="Rieske"/>
    <property type="match status" value="1"/>
</dbReference>
<evidence type="ECO:0000256" key="3">
    <source>
        <dbReference type="ARBA" id="ARBA00023004"/>
    </source>
</evidence>
<dbReference type="EMBL" id="VKAC01000004">
    <property type="protein sequence ID" value="TXR56869.1"/>
    <property type="molecule type" value="Genomic_DNA"/>
</dbReference>
<keyword evidence="4" id="KW-0411">Iron-sulfur</keyword>
<dbReference type="GO" id="GO:0004497">
    <property type="term" value="F:monooxygenase activity"/>
    <property type="evidence" value="ECO:0007669"/>
    <property type="project" value="UniProtKB-ARBA"/>
</dbReference>
<keyword evidence="7" id="KW-1185">Reference proteome</keyword>
<dbReference type="PANTHER" id="PTHR21496">
    <property type="entry name" value="FERREDOXIN-RELATED"/>
    <property type="match status" value="1"/>
</dbReference>
<comment type="caution">
    <text evidence="6">The sequence shown here is derived from an EMBL/GenBank/DDBJ whole genome shotgun (WGS) entry which is preliminary data.</text>
</comment>
<dbReference type="GO" id="GO:0046872">
    <property type="term" value="F:metal ion binding"/>
    <property type="evidence" value="ECO:0007669"/>
    <property type="project" value="UniProtKB-KW"/>
</dbReference>
<gene>
    <name evidence="6" type="ORF">FMM08_07720</name>
</gene>
<dbReference type="PANTHER" id="PTHR21496:SF23">
    <property type="entry name" value="3-PHENYLPROPIONATE_CINNAMIC ACID DIOXYGENASE FERREDOXIN SUBUNIT"/>
    <property type="match status" value="1"/>
</dbReference>
<evidence type="ECO:0000256" key="2">
    <source>
        <dbReference type="ARBA" id="ARBA00022723"/>
    </source>
</evidence>
<dbReference type="OrthoDB" id="147178at2"/>
<dbReference type="AlphaFoldDB" id="A0A5C8ZIA0"/>
<evidence type="ECO:0000256" key="4">
    <source>
        <dbReference type="ARBA" id="ARBA00023014"/>
    </source>
</evidence>
<sequence>MRVAALAEIPPGEGRAYVVQGAQVAVFHHRDGRVSAVDAVCPHSGGPLADGQIDSCVVICPLHLNTWDLRTGASTSGQAPVRVHGVAVVDAPDGPQVHVTPAR</sequence>
<dbReference type="GO" id="GO:0016705">
    <property type="term" value="F:oxidoreductase activity, acting on paired donors, with incorporation or reduction of molecular oxygen"/>
    <property type="evidence" value="ECO:0007669"/>
    <property type="project" value="UniProtKB-ARBA"/>
</dbReference>
<evidence type="ECO:0000259" key="5">
    <source>
        <dbReference type="PROSITE" id="PS51296"/>
    </source>
</evidence>
<organism evidence="6 7">
    <name type="scientific">Quadrisphaera setariae</name>
    <dbReference type="NCBI Taxonomy" id="2593304"/>
    <lineage>
        <taxon>Bacteria</taxon>
        <taxon>Bacillati</taxon>
        <taxon>Actinomycetota</taxon>
        <taxon>Actinomycetes</taxon>
        <taxon>Kineosporiales</taxon>
        <taxon>Kineosporiaceae</taxon>
        <taxon>Quadrisphaera</taxon>
    </lineage>
</organism>
<keyword evidence="3" id="KW-0408">Iron</keyword>
<dbReference type="GO" id="GO:0051537">
    <property type="term" value="F:2 iron, 2 sulfur cluster binding"/>
    <property type="evidence" value="ECO:0007669"/>
    <property type="project" value="UniProtKB-KW"/>
</dbReference>
<dbReference type="Proteomes" id="UP000321234">
    <property type="component" value="Unassembled WGS sequence"/>
</dbReference>
<dbReference type="Gene3D" id="2.102.10.10">
    <property type="entry name" value="Rieske [2Fe-2S] iron-sulphur domain"/>
    <property type="match status" value="1"/>
</dbReference>